<evidence type="ECO:0000256" key="4">
    <source>
        <dbReference type="ARBA" id="ARBA00022475"/>
    </source>
</evidence>
<organism evidence="9 10">
    <name type="scientific">Acuticoccus mangrovi</name>
    <dbReference type="NCBI Taxonomy" id="2796142"/>
    <lineage>
        <taxon>Bacteria</taxon>
        <taxon>Pseudomonadati</taxon>
        <taxon>Pseudomonadota</taxon>
        <taxon>Alphaproteobacteria</taxon>
        <taxon>Hyphomicrobiales</taxon>
        <taxon>Amorphaceae</taxon>
        <taxon>Acuticoccus</taxon>
    </lineage>
</organism>
<dbReference type="Proteomes" id="UP000609531">
    <property type="component" value="Unassembled WGS sequence"/>
</dbReference>
<dbReference type="SUPFAM" id="SSF81345">
    <property type="entry name" value="ABC transporter involved in vitamin B12 uptake, BtuC"/>
    <property type="match status" value="1"/>
</dbReference>
<gene>
    <name evidence="9" type="ORF">JCR33_23930</name>
</gene>
<evidence type="ECO:0000313" key="10">
    <source>
        <dbReference type="Proteomes" id="UP000609531"/>
    </source>
</evidence>
<dbReference type="RefSeq" id="WP_198884671.1">
    <property type="nucleotide sequence ID" value="NZ_JAEKJA010000038.1"/>
</dbReference>
<keyword evidence="5 8" id="KW-0812">Transmembrane</keyword>
<dbReference type="PANTHER" id="PTHR30472">
    <property type="entry name" value="FERRIC ENTEROBACTIN TRANSPORT SYSTEM PERMEASE PROTEIN"/>
    <property type="match status" value="1"/>
</dbReference>
<sequence length="322" mass="32889">MRRLLPAPAILGTALLLAALAAASLVIGVGDLFARDGTSGVSGLMLLLASRLPRTLAAILTGAALAIAGTVMQTLAKNRFVDPMTAGTGSSAALGILLVTLLAPGAPIALKALAGSAVAFLGTLLFLRFARDLPPTEPFLVPLFGIVYGGVVGAIAAAIAWEADLVQFLDVWMNGEFSGVIRGRYELLFVTALLGAVAFWAADRLTILSLGRATAVGLGLDHAAMLRLGLVIVALIAGVTVVTVGIIPFVGLVVPALIGRRVGDDVRRALPLTALLGAGLVLGSDILGRLLRYPYEVPVGTVLGVVGAAAFLAIVLRRARLG</sequence>
<dbReference type="InterPro" id="IPR000522">
    <property type="entry name" value="ABC_transptr_permease_BtuC"/>
</dbReference>
<dbReference type="InterPro" id="IPR037294">
    <property type="entry name" value="ABC_BtuC-like"/>
</dbReference>
<dbReference type="Gene3D" id="1.10.3470.10">
    <property type="entry name" value="ABC transporter involved in vitamin B12 uptake, BtuC"/>
    <property type="match status" value="1"/>
</dbReference>
<keyword evidence="4" id="KW-1003">Cell membrane</keyword>
<dbReference type="GO" id="GO:0005886">
    <property type="term" value="C:plasma membrane"/>
    <property type="evidence" value="ECO:0007669"/>
    <property type="project" value="UniProtKB-SubCell"/>
</dbReference>
<evidence type="ECO:0000256" key="1">
    <source>
        <dbReference type="ARBA" id="ARBA00004651"/>
    </source>
</evidence>
<evidence type="ECO:0000313" key="9">
    <source>
        <dbReference type="EMBL" id="MBJ3778771.1"/>
    </source>
</evidence>
<dbReference type="AlphaFoldDB" id="A0A934IPQ6"/>
<feature type="transmembrane region" description="Helical" evidence="8">
    <location>
        <begin position="52"/>
        <end position="72"/>
    </location>
</feature>
<dbReference type="PANTHER" id="PTHR30472:SF27">
    <property type="entry name" value="PETROBACTIN IMPORT SYSTEM PERMEASE PROTEIN YCLN"/>
    <property type="match status" value="1"/>
</dbReference>
<comment type="caution">
    <text evidence="9">The sequence shown here is derived from an EMBL/GenBank/DDBJ whole genome shotgun (WGS) entry which is preliminary data.</text>
</comment>
<keyword evidence="7 8" id="KW-0472">Membrane</keyword>
<feature type="transmembrane region" description="Helical" evidence="8">
    <location>
        <begin position="108"/>
        <end position="127"/>
    </location>
</feature>
<comment type="similarity">
    <text evidence="2">Belongs to the binding-protein-dependent transport system permease family. FecCD subfamily.</text>
</comment>
<reference evidence="9" key="1">
    <citation type="submission" date="2020-12" db="EMBL/GenBank/DDBJ databases">
        <title>Bacterial taxonomy.</title>
        <authorList>
            <person name="Pan X."/>
        </authorList>
    </citation>
    <scope>NUCLEOTIDE SEQUENCE</scope>
    <source>
        <strain evidence="9">B2012</strain>
    </source>
</reference>
<feature type="transmembrane region" description="Helical" evidence="8">
    <location>
        <begin position="84"/>
        <end position="102"/>
    </location>
</feature>
<feature type="transmembrane region" description="Helical" evidence="8">
    <location>
        <begin position="297"/>
        <end position="316"/>
    </location>
</feature>
<dbReference type="Pfam" id="PF01032">
    <property type="entry name" value="FecCD"/>
    <property type="match status" value="1"/>
</dbReference>
<keyword evidence="10" id="KW-1185">Reference proteome</keyword>
<comment type="subcellular location">
    <subcellularLocation>
        <location evidence="1">Cell membrane</location>
        <topology evidence="1">Multi-pass membrane protein</topology>
    </subcellularLocation>
</comment>
<keyword evidence="3" id="KW-0813">Transport</keyword>
<evidence type="ECO:0000256" key="6">
    <source>
        <dbReference type="ARBA" id="ARBA00022989"/>
    </source>
</evidence>
<feature type="transmembrane region" description="Helical" evidence="8">
    <location>
        <begin position="181"/>
        <end position="200"/>
    </location>
</feature>
<dbReference type="EMBL" id="JAEKJA010000038">
    <property type="protein sequence ID" value="MBJ3778771.1"/>
    <property type="molecule type" value="Genomic_DNA"/>
</dbReference>
<name>A0A934IPQ6_9HYPH</name>
<dbReference type="GO" id="GO:0022857">
    <property type="term" value="F:transmembrane transporter activity"/>
    <property type="evidence" value="ECO:0007669"/>
    <property type="project" value="InterPro"/>
</dbReference>
<evidence type="ECO:0000256" key="3">
    <source>
        <dbReference type="ARBA" id="ARBA00022448"/>
    </source>
</evidence>
<evidence type="ECO:0000256" key="2">
    <source>
        <dbReference type="ARBA" id="ARBA00007935"/>
    </source>
</evidence>
<protein>
    <submittedName>
        <fullName evidence="9">Iron chelate uptake ABC transporter family permease subunit</fullName>
    </submittedName>
</protein>
<evidence type="ECO:0000256" key="7">
    <source>
        <dbReference type="ARBA" id="ARBA00023136"/>
    </source>
</evidence>
<keyword evidence="6 8" id="KW-1133">Transmembrane helix</keyword>
<evidence type="ECO:0000256" key="5">
    <source>
        <dbReference type="ARBA" id="ARBA00022692"/>
    </source>
</evidence>
<dbReference type="GO" id="GO:0033214">
    <property type="term" value="P:siderophore-iron import into cell"/>
    <property type="evidence" value="ECO:0007669"/>
    <property type="project" value="TreeGrafter"/>
</dbReference>
<proteinExistence type="inferred from homology"/>
<accession>A0A934IPQ6</accession>
<evidence type="ECO:0000256" key="8">
    <source>
        <dbReference type="SAM" id="Phobius"/>
    </source>
</evidence>
<dbReference type="CDD" id="cd06550">
    <property type="entry name" value="TM_ABC_iron-siderophores_like"/>
    <property type="match status" value="1"/>
</dbReference>
<feature type="transmembrane region" description="Helical" evidence="8">
    <location>
        <begin position="139"/>
        <end position="161"/>
    </location>
</feature>
<feature type="transmembrane region" description="Helical" evidence="8">
    <location>
        <begin position="231"/>
        <end position="258"/>
    </location>
</feature>